<keyword evidence="1" id="KW-1133">Transmembrane helix</keyword>
<feature type="transmembrane region" description="Helical" evidence="1">
    <location>
        <begin position="47"/>
        <end position="72"/>
    </location>
</feature>
<dbReference type="Pfam" id="PF07332">
    <property type="entry name" value="Phage_holin_3_6"/>
    <property type="match status" value="1"/>
</dbReference>
<dbReference type="EMBL" id="JAUFPX010000002">
    <property type="protein sequence ID" value="MDN3589661.1"/>
    <property type="molecule type" value="Genomic_DNA"/>
</dbReference>
<dbReference type="Proteomes" id="UP001224644">
    <property type="component" value="Unassembled WGS sequence"/>
</dbReference>
<sequence length="135" mass="14473">MRDPSARGPDQRGLGALFGDSVRHAADLVGGEFELLRRETDGNIRTILRLVATFGTAVLLVLAALMLFVVFLVKGIGALLGSEIAGAVIVGGPFAGIALALMVFGMRRMARDNLAPRRFERQVARDARMATRPRG</sequence>
<evidence type="ECO:0000313" key="2">
    <source>
        <dbReference type="EMBL" id="MDN3589661.1"/>
    </source>
</evidence>
<dbReference type="InterPro" id="IPR009937">
    <property type="entry name" value="Phage_holin_3_6"/>
</dbReference>
<reference evidence="3" key="1">
    <citation type="journal article" date="2019" name="Int. J. Syst. Evol. Microbiol.">
        <title>The Global Catalogue of Microorganisms (GCM) 10K type strain sequencing project: providing services to taxonomists for standard genome sequencing and annotation.</title>
        <authorList>
            <consortium name="The Broad Institute Genomics Platform"/>
            <consortium name="The Broad Institute Genome Sequencing Center for Infectious Disease"/>
            <person name="Wu L."/>
            <person name="Ma J."/>
        </authorList>
    </citation>
    <scope>NUCLEOTIDE SEQUENCE [LARGE SCALE GENOMIC DNA]</scope>
    <source>
        <strain evidence="3">CECT 7069</strain>
    </source>
</reference>
<evidence type="ECO:0000313" key="3">
    <source>
        <dbReference type="Proteomes" id="UP001224644"/>
    </source>
</evidence>
<protein>
    <submittedName>
        <fullName evidence="2">Phage holin family protein</fullName>
    </submittedName>
</protein>
<comment type="caution">
    <text evidence="2">The sequence shown here is derived from an EMBL/GenBank/DDBJ whole genome shotgun (WGS) entry which is preliminary data.</text>
</comment>
<gene>
    <name evidence="2" type="ORF">QWZ12_03440</name>
</gene>
<feature type="transmembrane region" description="Helical" evidence="1">
    <location>
        <begin position="84"/>
        <end position="104"/>
    </location>
</feature>
<accession>A0ABT8BE40</accession>
<evidence type="ECO:0000256" key="1">
    <source>
        <dbReference type="SAM" id="Phobius"/>
    </source>
</evidence>
<keyword evidence="1" id="KW-0812">Transmembrane</keyword>
<organism evidence="2 3">
    <name type="scientific">Methylobacterium adhaesivum</name>
    <dbReference type="NCBI Taxonomy" id="333297"/>
    <lineage>
        <taxon>Bacteria</taxon>
        <taxon>Pseudomonadati</taxon>
        <taxon>Pseudomonadota</taxon>
        <taxon>Alphaproteobacteria</taxon>
        <taxon>Hyphomicrobiales</taxon>
        <taxon>Methylobacteriaceae</taxon>
        <taxon>Methylobacterium</taxon>
    </lineage>
</organism>
<name>A0ABT8BE40_9HYPH</name>
<proteinExistence type="predicted"/>
<keyword evidence="3" id="KW-1185">Reference proteome</keyword>
<dbReference type="RefSeq" id="WP_238224284.1">
    <property type="nucleotide sequence ID" value="NZ_BPQD01000007.1"/>
</dbReference>
<keyword evidence="1" id="KW-0472">Membrane</keyword>